<comment type="subunit">
    <text evidence="6">Interacts with MinD and FtsZ.</text>
</comment>
<reference evidence="9 10" key="1">
    <citation type="submission" date="2014-09" db="EMBL/GenBank/DDBJ databases">
        <title>Vibrio maritimus JCM 19235. (C45) whole genome shotgun sequence.</title>
        <authorList>
            <person name="Sawabe T."/>
            <person name="Meirelles P."/>
            <person name="Nakanishi M."/>
            <person name="Sayaka M."/>
            <person name="Hattori M."/>
            <person name="Ohkuma M."/>
        </authorList>
    </citation>
    <scope>NUCLEOTIDE SEQUENCE [LARGE SCALE GENOMIC DNA]</scope>
    <source>
        <strain evidence="10">JCM19235</strain>
    </source>
</reference>
<evidence type="ECO:0000259" key="8">
    <source>
        <dbReference type="Pfam" id="PF05209"/>
    </source>
</evidence>
<dbReference type="HAMAP" id="MF_00267">
    <property type="entry name" value="MinC"/>
    <property type="match status" value="1"/>
</dbReference>
<dbReference type="NCBIfam" id="TIGR01222">
    <property type="entry name" value="minC"/>
    <property type="match status" value="1"/>
</dbReference>
<comment type="similarity">
    <text evidence="1 6">Belongs to the MinC family.</text>
</comment>
<dbReference type="GO" id="GO:0000917">
    <property type="term" value="P:division septum assembly"/>
    <property type="evidence" value="ECO:0007669"/>
    <property type="project" value="UniProtKB-KW"/>
</dbReference>
<feature type="domain" description="Septum formation inhibitor MinC N-terminal" evidence="8">
    <location>
        <begin position="6"/>
        <end position="74"/>
    </location>
</feature>
<dbReference type="PANTHER" id="PTHR34108:SF1">
    <property type="entry name" value="SEPTUM SITE-DETERMINING PROTEIN MINC"/>
    <property type="match status" value="1"/>
</dbReference>
<dbReference type="Pfam" id="PF05209">
    <property type="entry name" value="MinC_N"/>
    <property type="match status" value="1"/>
</dbReference>
<dbReference type="OrthoDB" id="9794530at2"/>
<evidence type="ECO:0000256" key="2">
    <source>
        <dbReference type="ARBA" id="ARBA00022618"/>
    </source>
</evidence>
<evidence type="ECO:0000313" key="10">
    <source>
        <dbReference type="Proteomes" id="UP000029228"/>
    </source>
</evidence>
<dbReference type="InterPro" id="IPR016098">
    <property type="entry name" value="CAP/MinC_C"/>
</dbReference>
<dbReference type="AlphaFoldDB" id="A0A090S2I8"/>
<evidence type="ECO:0000256" key="1">
    <source>
        <dbReference type="ARBA" id="ARBA00006291"/>
    </source>
</evidence>
<dbReference type="SUPFAM" id="SSF63848">
    <property type="entry name" value="Cell-division inhibitor MinC, C-terminal domain"/>
    <property type="match status" value="1"/>
</dbReference>
<dbReference type="GO" id="GO:0000902">
    <property type="term" value="P:cell morphogenesis"/>
    <property type="evidence" value="ECO:0007669"/>
    <property type="project" value="InterPro"/>
</dbReference>
<dbReference type="InterPro" id="IPR013033">
    <property type="entry name" value="MinC"/>
</dbReference>
<name>A0A090S2I8_9VIBR</name>
<evidence type="ECO:0000313" key="9">
    <source>
        <dbReference type="EMBL" id="GAL21781.1"/>
    </source>
</evidence>
<gene>
    <name evidence="6" type="primary">minC</name>
    <name evidence="9" type="ORF">JCM19235_1603</name>
</gene>
<organism evidence="9 10">
    <name type="scientific">Vibrio maritimus</name>
    <dbReference type="NCBI Taxonomy" id="990268"/>
    <lineage>
        <taxon>Bacteria</taxon>
        <taxon>Pseudomonadati</taxon>
        <taxon>Pseudomonadota</taxon>
        <taxon>Gammaproteobacteria</taxon>
        <taxon>Vibrionales</taxon>
        <taxon>Vibrionaceae</taxon>
        <taxon>Vibrio</taxon>
    </lineage>
</organism>
<comment type="function">
    <text evidence="5 6">Cell division inhibitor that blocks the formation of polar Z ring septums. Rapidly oscillates between the poles of the cell to destabilize FtsZ filaments that have formed before they mature into polar Z rings. Prevents FtsZ polymerization.</text>
</comment>
<evidence type="ECO:0000256" key="4">
    <source>
        <dbReference type="ARBA" id="ARBA00023306"/>
    </source>
</evidence>
<dbReference type="Gene3D" id="3.30.70.260">
    <property type="match status" value="1"/>
</dbReference>
<sequence>MSQSPDLKGSSFTLSVLHLSDNDVSKAVQFLQQKVSQAPTFFASAPVVINVSQVDGDINFIDLKLGVEEIGMIPVGVTGCQDKRLQNLASEAGFAVMTASKAPSQAPAKMEPTQIVRNPVRSGQQIYAKNSDLVILSHVSAGAEVIADGTIHIHGTLRGRAIAGASGSRDAKILCNDLQAELVSIAGNYWLSDQIEREYWGKKVLFGMTDDQLDFEILTI</sequence>
<accession>A0A090S2I8</accession>
<dbReference type="EMBL" id="BBMR01000009">
    <property type="protein sequence ID" value="GAL21781.1"/>
    <property type="molecule type" value="Genomic_DNA"/>
</dbReference>
<keyword evidence="3 6" id="KW-0717">Septation</keyword>
<dbReference type="GO" id="GO:0051302">
    <property type="term" value="P:regulation of cell division"/>
    <property type="evidence" value="ECO:0007669"/>
    <property type="project" value="InterPro"/>
</dbReference>
<feature type="domain" description="Septum formation inhibitor MinC C-terminal" evidence="7">
    <location>
        <begin position="115"/>
        <end position="215"/>
    </location>
</feature>
<dbReference type="PANTHER" id="PTHR34108">
    <property type="entry name" value="SEPTUM SITE-DETERMINING PROTEIN MINC"/>
    <property type="match status" value="1"/>
</dbReference>
<dbReference type="Pfam" id="PF03775">
    <property type="entry name" value="MinC_C"/>
    <property type="match status" value="1"/>
</dbReference>
<evidence type="ECO:0000256" key="3">
    <source>
        <dbReference type="ARBA" id="ARBA00023210"/>
    </source>
</evidence>
<evidence type="ECO:0000256" key="5">
    <source>
        <dbReference type="ARBA" id="ARBA00025606"/>
    </source>
</evidence>
<dbReference type="InterPro" id="IPR007874">
    <property type="entry name" value="MinC_N"/>
</dbReference>
<reference evidence="9 10" key="2">
    <citation type="submission" date="2014-09" db="EMBL/GenBank/DDBJ databases">
        <authorList>
            <consortium name="NBRP consortium"/>
            <person name="Sawabe T."/>
            <person name="Meirelles P."/>
            <person name="Nakanishi M."/>
            <person name="Sayaka M."/>
            <person name="Hattori M."/>
            <person name="Ohkuma M."/>
        </authorList>
    </citation>
    <scope>NUCLEOTIDE SEQUENCE [LARGE SCALE GENOMIC DNA]</scope>
    <source>
        <strain evidence="10">JCM19235</strain>
    </source>
</reference>
<evidence type="ECO:0000256" key="6">
    <source>
        <dbReference type="HAMAP-Rule" id="MF_00267"/>
    </source>
</evidence>
<dbReference type="InterPro" id="IPR036145">
    <property type="entry name" value="MinC_C_sf"/>
</dbReference>
<proteinExistence type="inferred from homology"/>
<keyword evidence="4 6" id="KW-0131">Cell cycle</keyword>
<keyword evidence="2 6" id="KW-0132">Cell division</keyword>
<comment type="caution">
    <text evidence="9">The sequence shown here is derived from an EMBL/GenBank/DDBJ whole genome shotgun (WGS) entry which is preliminary data.</text>
</comment>
<evidence type="ECO:0000259" key="7">
    <source>
        <dbReference type="Pfam" id="PF03775"/>
    </source>
</evidence>
<dbReference type="InterPro" id="IPR005526">
    <property type="entry name" value="Septum_form_inhib_MinC_C"/>
</dbReference>
<dbReference type="Proteomes" id="UP000029228">
    <property type="component" value="Unassembled WGS sequence"/>
</dbReference>
<dbReference type="GO" id="GO:1901891">
    <property type="term" value="P:regulation of cell septum assembly"/>
    <property type="evidence" value="ECO:0007669"/>
    <property type="project" value="InterPro"/>
</dbReference>
<protein>
    <recommendedName>
        <fullName evidence="6">Probable septum site-determining protein MinC</fullName>
    </recommendedName>
</protein>
<keyword evidence="10" id="KW-1185">Reference proteome</keyword>
<dbReference type="STRING" id="990268.JCM19235_1603"/>
<dbReference type="Gene3D" id="2.160.20.70">
    <property type="match status" value="1"/>
</dbReference>